<keyword evidence="2 5" id="KW-0238">DNA-binding</keyword>
<evidence type="ECO:0000256" key="7">
    <source>
        <dbReference type="SAM" id="MobiDB-lite"/>
    </source>
</evidence>
<evidence type="ECO:0000256" key="3">
    <source>
        <dbReference type="ARBA" id="ARBA00023155"/>
    </source>
</evidence>
<accession>B3G3U9</accession>
<dbReference type="FunFam" id="1.10.10.60:FF:000679">
    <property type="entry name" value="Homeobox protein aristaless"/>
    <property type="match status" value="1"/>
</dbReference>
<proteinExistence type="evidence at transcript level"/>
<dbReference type="CDD" id="cd00086">
    <property type="entry name" value="homeodomain"/>
    <property type="match status" value="1"/>
</dbReference>
<dbReference type="SMART" id="SM00389">
    <property type="entry name" value="HOX"/>
    <property type="match status" value="1"/>
</dbReference>
<name>B3G3U9_MNELE</name>
<dbReference type="SUPFAM" id="SSF46689">
    <property type="entry name" value="Homeodomain-like"/>
    <property type="match status" value="1"/>
</dbReference>
<evidence type="ECO:0000256" key="5">
    <source>
        <dbReference type="PROSITE-ProRule" id="PRU00108"/>
    </source>
</evidence>
<sequence>MAVLPLPNSDTMLGDIAKLKAAVAPLHPYLLPSTLTLTTVAGGLFHSTANNSEDNVNTLVSTPNSMILSRSSISSLLSSVQSGRDIVSSSSPNKIVPDSDTETKISETATDTDEIEVEMQDEEIASPNRDIQPEIQCQRSPDSTVKHSIERILGLQQGHDTHGSNASLATPFSSIKSKSKLQRRNRITFTAAQLEGLEKSFQETHYPDVFGREEIAYSLQLTEQRVQVWFQNRRAKWRKRQKLSNGRPGPVPRGMRLIGGTCADKSQPKPAEHKPVSSFGPTITSISGGNLNSALLWKTPTMTNYPWLGNLPSLSTSSLNLASSLSYDRLQQLGFLGGLASRAGSDPVNPSTLNSRIS</sequence>
<feature type="region of interest" description="Disordered" evidence="7">
    <location>
        <begin position="87"/>
        <end position="107"/>
    </location>
</feature>
<dbReference type="HOGENOM" id="CLU_774558_0_0_1"/>
<dbReference type="GO" id="GO:0000981">
    <property type="term" value="F:DNA-binding transcription factor activity, RNA polymerase II-specific"/>
    <property type="evidence" value="ECO:0007669"/>
    <property type="project" value="InterPro"/>
</dbReference>
<dbReference type="Pfam" id="PF00046">
    <property type="entry name" value="Homeodomain"/>
    <property type="match status" value="1"/>
</dbReference>
<dbReference type="InterPro" id="IPR001356">
    <property type="entry name" value="HD"/>
</dbReference>
<dbReference type="InterPro" id="IPR017970">
    <property type="entry name" value="Homeobox_CS"/>
</dbReference>
<keyword evidence="4 5" id="KW-0539">Nucleus</keyword>
<dbReference type="GO" id="GO:0000977">
    <property type="term" value="F:RNA polymerase II transcription regulatory region sequence-specific DNA binding"/>
    <property type="evidence" value="ECO:0007669"/>
    <property type="project" value="TreeGrafter"/>
</dbReference>
<dbReference type="AlphaFoldDB" id="B3G3U9"/>
<evidence type="ECO:0000256" key="1">
    <source>
        <dbReference type="ARBA" id="ARBA00004123"/>
    </source>
</evidence>
<dbReference type="PROSITE" id="PS00027">
    <property type="entry name" value="HOMEOBOX_1"/>
    <property type="match status" value="1"/>
</dbReference>
<evidence type="ECO:0000256" key="2">
    <source>
        <dbReference type="ARBA" id="ARBA00023125"/>
    </source>
</evidence>
<keyword evidence="3 5" id="KW-0371">Homeobox</keyword>
<dbReference type="PROSITE" id="PS50071">
    <property type="entry name" value="HOMEOBOX_2"/>
    <property type="match status" value="1"/>
</dbReference>
<protein>
    <submittedName>
        <fullName evidence="9">Paired-like homeobox Prd1</fullName>
    </submittedName>
</protein>
<dbReference type="InterPro" id="IPR050649">
    <property type="entry name" value="Paired_Homeobox_TFs"/>
</dbReference>
<evidence type="ECO:0000259" key="8">
    <source>
        <dbReference type="PROSITE" id="PS50071"/>
    </source>
</evidence>
<feature type="DNA-binding region" description="Homeobox" evidence="5">
    <location>
        <begin position="182"/>
        <end position="241"/>
    </location>
</feature>
<dbReference type="Gene3D" id="1.10.10.60">
    <property type="entry name" value="Homeodomain-like"/>
    <property type="match status" value="1"/>
</dbReference>
<reference evidence="9" key="1">
    <citation type="journal article" date="2008" name="Dev. Genes Evol.">
        <title>Developmental expression of homeobox genes in the ctenophore Mnemiopsis leidyi.</title>
        <authorList>
            <person name="Pang K."/>
            <person name="Martindale M.Q."/>
        </authorList>
    </citation>
    <scope>NUCLEOTIDE SEQUENCE</scope>
</reference>
<evidence type="ECO:0000313" key="9">
    <source>
        <dbReference type="EMBL" id="ACD85821.1"/>
    </source>
</evidence>
<dbReference type="EMBL" id="EU635888">
    <property type="protein sequence ID" value="ACD85821.1"/>
    <property type="molecule type" value="mRNA"/>
</dbReference>
<dbReference type="PANTHER" id="PTHR24329">
    <property type="entry name" value="HOMEOBOX PROTEIN ARISTALESS"/>
    <property type="match status" value="1"/>
</dbReference>
<comment type="subcellular location">
    <subcellularLocation>
        <location evidence="1 5 6">Nucleus</location>
    </subcellularLocation>
</comment>
<organism evidence="9">
    <name type="scientific">Mnemiopsis leidyi</name>
    <name type="common">Sea walnut</name>
    <name type="synonym">Warty comb jellyfish</name>
    <dbReference type="NCBI Taxonomy" id="27923"/>
    <lineage>
        <taxon>Eukaryota</taxon>
        <taxon>Metazoa</taxon>
        <taxon>Ctenophora</taxon>
        <taxon>Tentaculata</taxon>
        <taxon>Lobata</taxon>
        <taxon>Bolinopsidae</taxon>
        <taxon>Mnemiopsis</taxon>
    </lineage>
</organism>
<evidence type="ECO:0000256" key="4">
    <source>
        <dbReference type="ARBA" id="ARBA00023242"/>
    </source>
</evidence>
<dbReference type="PANTHER" id="PTHR24329:SF543">
    <property type="entry name" value="FI01017P-RELATED"/>
    <property type="match status" value="1"/>
</dbReference>
<feature type="domain" description="Homeobox" evidence="8">
    <location>
        <begin position="180"/>
        <end position="240"/>
    </location>
</feature>
<evidence type="ECO:0000256" key="6">
    <source>
        <dbReference type="RuleBase" id="RU000682"/>
    </source>
</evidence>
<dbReference type="InterPro" id="IPR009057">
    <property type="entry name" value="Homeodomain-like_sf"/>
</dbReference>
<dbReference type="GO" id="GO:0005634">
    <property type="term" value="C:nucleus"/>
    <property type="evidence" value="ECO:0007669"/>
    <property type="project" value="UniProtKB-SubCell"/>
</dbReference>